<feature type="domain" description="Cytochrome c-type biogenesis protein H Ig-like" evidence="8">
    <location>
        <begin position="308"/>
        <end position="417"/>
    </location>
</feature>
<evidence type="ECO:0000313" key="10">
    <source>
        <dbReference type="EMBL" id="GAC18119.1"/>
    </source>
</evidence>
<dbReference type="eggNOG" id="COG4235">
    <property type="taxonomic scope" value="Bacteria"/>
</dbReference>
<keyword evidence="11" id="KW-1185">Reference proteome</keyword>
<evidence type="ECO:0000313" key="11">
    <source>
        <dbReference type="Proteomes" id="UP000006327"/>
    </source>
</evidence>
<accession>K6XBV6</accession>
<keyword evidence="7" id="KW-0472">Membrane</keyword>
<comment type="caution">
    <text evidence="10">The sequence shown here is derived from an EMBL/GenBank/DDBJ whole genome shotgun (WGS) entry which is preliminary data.</text>
</comment>
<evidence type="ECO:0000256" key="3">
    <source>
        <dbReference type="ARBA" id="ARBA00022748"/>
    </source>
</evidence>
<organism evidence="10 11">
    <name type="scientific">Paraglaciecola arctica BSs20135</name>
    <dbReference type="NCBI Taxonomy" id="493475"/>
    <lineage>
        <taxon>Bacteria</taxon>
        <taxon>Pseudomonadati</taxon>
        <taxon>Pseudomonadota</taxon>
        <taxon>Gammaproteobacteria</taxon>
        <taxon>Alteromonadales</taxon>
        <taxon>Alteromonadaceae</taxon>
        <taxon>Paraglaciecola</taxon>
    </lineage>
</organism>
<evidence type="ECO:0000256" key="7">
    <source>
        <dbReference type="SAM" id="Phobius"/>
    </source>
</evidence>
<dbReference type="PANTHER" id="PTHR47870">
    <property type="entry name" value="CYTOCHROME C-TYPE BIOGENESIS PROTEIN CCMH"/>
    <property type="match status" value="1"/>
</dbReference>
<dbReference type="Proteomes" id="UP000006327">
    <property type="component" value="Unassembled WGS sequence"/>
</dbReference>
<dbReference type="SMART" id="SM00028">
    <property type="entry name" value="TPR"/>
    <property type="match status" value="2"/>
</dbReference>
<dbReference type="InterPro" id="IPR019734">
    <property type="entry name" value="TPR_rpt"/>
</dbReference>
<dbReference type="Gene3D" id="1.25.40.10">
    <property type="entry name" value="Tetratricopeptide repeat domain"/>
    <property type="match status" value="1"/>
</dbReference>
<dbReference type="OrthoDB" id="9776053at2"/>
<dbReference type="GO" id="GO:0005886">
    <property type="term" value="C:plasma membrane"/>
    <property type="evidence" value="ECO:0007669"/>
    <property type="project" value="TreeGrafter"/>
</dbReference>
<proteinExistence type="predicted"/>
<gene>
    <name evidence="10" type="ORF">GARC_1139</name>
</gene>
<feature type="domain" description="Cytochrome c-type biogenesis protein H TPR" evidence="9">
    <location>
        <begin position="115"/>
        <end position="270"/>
    </location>
</feature>
<feature type="repeat" description="TPR" evidence="5">
    <location>
        <begin position="162"/>
        <end position="195"/>
    </location>
</feature>
<keyword evidence="2" id="KW-0677">Repeat</keyword>
<dbReference type="PROSITE" id="PS50005">
    <property type="entry name" value="TPR"/>
    <property type="match status" value="1"/>
</dbReference>
<evidence type="ECO:0000259" key="8">
    <source>
        <dbReference type="Pfam" id="PF23892"/>
    </source>
</evidence>
<name>K6XBV6_9ALTE</name>
<dbReference type="AlphaFoldDB" id="K6XBV6"/>
<keyword evidence="3" id="KW-0201">Cytochrome c-type biogenesis</keyword>
<keyword evidence="7" id="KW-0812">Transmembrane</keyword>
<dbReference type="Pfam" id="PF23914">
    <property type="entry name" value="TPR_CcmH_CycH"/>
    <property type="match status" value="1"/>
</dbReference>
<feature type="coiled-coil region" evidence="6">
    <location>
        <begin position="270"/>
        <end position="297"/>
    </location>
</feature>
<reference evidence="10 11" key="1">
    <citation type="journal article" date="2017" name="Antonie Van Leeuwenhoek">
        <title>Rhizobium rhizosphaerae sp. nov., a novel species isolated from rice rhizosphere.</title>
        <authorList>
            <person name="Zhao J.J."/>
            <person name="Zhang J."/>
            <person name="Zhang R.J."/>
            <person name="Zhang C.W."/>
            <person name="Yin H.Q."/>
            <person name="Zhang X.X."/>
        </authorList>
    </citation>
    <scope>NUCLEOTIDE SEQUENCE [LARGE SCALE GENOMIC DNA]</scope>
    <source>
        <strain evidence="10 11">BSs20135</strain>
    </source>
</reference>
<dbReference type="RefSeq" id="WP_007617617.1">
    <property type="nucleotide sequence ID" value="NZ_BAEO01000014.1"/>
</dbReference>
<dbReference type="NCBIfam" id="TIGR03142">
    <property type="entry name" value="cytochro_ccmI"/>
    <property type="match status" value="1"/>
</dbReference>
<dbReference type="STRING" id="493475.GARC_1139"/>
<dbReference type="InterPro" id="IPR017560">
    <property type="entry name" value="Cyt_c_biogenesis_CcmI"/>
</dbReference>
<dbReference type="PANTHER" id="PTHR47870:SF1">
    <property type="entry name" value="CYTOCHROME C-TYPE BIOGENESIS PROTEIN CCMH"/>
    <property type="match status" value="1"/>
</dbReference>
<comment type="subcellular location">
    <subcellularLocation>
        <location evidence="1">Cell envelope</location>
    </subcellularLocation>
</comment>
<dbReference type="InterPro" id="IPR056412">
    <property type="entry name" value="Ig_CycH"/>
</dbReference>
<dbReference type="Pfam" id="PF23892">
    <property type="entry name" value="Ig_CycH"/>
    <property type="match status" value="1"/>
</dbReference>
<dbReference type="GO" id="GO:0017004">
    <property type="term" value="P:cytochrome complex assembly"/>
    <property type="evidence" value="ECO:0007669"/>
    <property type="project" value="UniProtKB-KW"/>
</dbReference>
<evidence type="ECO:0000256" key="6">
    <source>
        <dbReference type="SAM" id="Coils"/>
    </source>
</evidence>
<feature type="transmembrane region" description="Helical" evidence="7">
    <location>
        <begin position="89"/>
        <end position="109"/>
    </location>
</feature>
<evidence type="ECO:0000256" key="1">
    <source>
        <dbReference type="ARBA" id="ARBA00004196"/>
    </source>
</evidence>
<dbReference type="GO" id="GO:0030313">
    <property type="term" value="C:cell envelope"/>
    <property type="evidence" value="ECO:0007669"/>
    <property type="project" value="UniProtKB-SubCell"/>
</dbReference>
<protein>
    <submittedName>
        <fullName evidence="10">Tetratricopeptide TPR_2</fullName>
    </submittedName>
</protein>
<dbReference type="InterPro" id="IPR051263">
    <property type="entry name" value="C-type_cytochrome_biogenesis"/>
</dbReference>
<feature type="transmembrane region" description="Helical" evidence="7">
    <location>
        <begin position="6"/>
        <end position="24"/>
    </location>
</feature>
<dbReference type="InterPro" id="IPR011990">
    <property type="entry name" value="TPR-like_helical_dom_sf"/>
</dbReference>
<dbReference type="SUPFAM" id="SSF48452">
    <property type="entry name" value="TPR-like"/>
    <property type="match status" value="1"/>
</dbReference>
<keyword evidence="7" id="KW-1133">Transmembrane helix</keyword>
<keyword evidence="4 5" id="KW-0802">TPR repeat</keyword>
<sequence length="420" mass="46081">MTLFYLGAVLFVVIGLLFIAFPCFRKTADGSVSALTNKKLIKQRLNELQTEQQQGLLSDTDRLQSENELKLALLDEINTSQDNGSSARLAIIIGALVSVSIGIAVYYYANQIQSIEQWQIAQQQTSELGQRMIKGDESLNLEDLQTFALGLRTKLVDTPEDATGWMLLGRVSGAINRIDSAIEAFEKSLKYDPNNVGTLSSYAQALLMTGQEQQVLQAKNVLLYILKLEPDNTNAMGVLAIAATELGDKALALENWQRLMVFIPETDPNYMAVNQRILQLQAELDQTSQQVAQNQTKPSEDSLGSTRVSVTININAELQSKLPENGFLFVFAQESTGKMKMPAAVVKMPLGEFPIVVELSDDNAMTPNYTLSQLQQAKLVARVSIDGNGTQAAGDLQGELITVLSADQMTQVTITIDREL</sequence>
<dbReference type="EMBL" id="BAEO01000014">
    <property type="protein sequence ID" value="GAC18119.1"/>
    <property type="molecule type" value="Genomic_DNA"/>
</dbReference>
<keyword evidence="6" id="KW-0175">Coiled coil</keyword>
<evidence type="ECO:0000256" key="4">
    <source>
        <dbReference type="ARBA" id="ARBA00022803"/>
    </source>
</evidence>
<evidence type="ECO:0000256" key="5">
    <source>
        <dbReference type="PROSITE-ProRule" id="PRU00339"/>
    </source>
</evidence>
<evidence type="ECO:0000259" key="9">
    <source>
        <dbReference type="Pfam" id="PF23914"/>
    </source>
</evidence>
<dbReference type="InterPro" id="IPR056413">
    <property type="entry name" value="TPR_CcmH_CycH"/>
</dbReference>
<evidence type="ECO:0000256" key="2">
    <source>
        <dbReference type="ARBA" id="ARBA00022737"/>
    </source>
</evidence>